<reference evidence="2 3" key="1">
    <citation type="submission" date="2013-11" db="EMBL/GenBank/DDBJ databases">
        <title>The Genome Sequence of Phytophthora parasitica P1569.</title>
        <authorList>
            <consortium name="The Broad Institute Genomics Platform"/>
            <person name="Russ C."/>
            <person name="Tyler B."/>
            <person name="Panabieres F."/>
            <person name="Shan W."/>
            <person name="Tripathy S."/>
            <person name="Grunwald N."/>
            <person name="Machado M."/>
            <person name="Johnson C.S."/>
            <person name="Arredondo F."/>
            <person name="Hong C."/>
            <person name="Coffey M."/>
            <person name="Young S.K."/>
            <person name="Zeng Q."/>
            <person name="Gargeya S."/>
            <person name="Fitzgerald M."/>
            <person name="Abouelleil A."/>
            <person name="Alvarado L."/>
            <person name="Chapman S.B."/>
            <person name="Gainer-Dewar J."/>
            <person name="Goldberg J."/>
            <person name="Griggs A."/>
            <person name="Gujja S."/>
            <person name="Hansen M."/>
            <person name="Howarth C."/>
            <person name="Imamovic A."/>
            <person name="Ireland A."/>
            <person name="Larimer J."/>
            <person name="McCowan C."/>
            <person name="Murphy C."/>
            <person name="Pearson M."/>
            <person name="Poon T.W."/>
            <person name="Priest M."/>
            <person name="Roberts A."/>
            <person name="Saif S."/>
            <person name="Shea T."/>
            <person name="Sykes S."/>
            <person name="Wortman J."/>
            <person name="Nusbaum C."/>
            <person name="Birren B."/>
        </authorList>
    </citation>
    <scope>NUCLEOTIDE SEQUENCE [LARGE SCALE GENOMIC DNA]</scope>
    <source>
        <strain evidence="2 3">P1569</strain>
    </source>
</reference>
<feature type="compositionally biased region" description="Basic and acidic residues" evidence="1">
    <location>
        <begin position="180"/>
        <end position="201"/>
    </location>
</feature>
<dbReference type="HOGENOM" id="CLU_1328652_0_0_1"/>
<sequence length="207" mass="22742">MNGSTVPDQFIWKLATSTVTKDAAVARSVDFRHLWRQLRAVGWTSKRPTQLDTEWLYYAPNRDSHELVEGTKTFTGEDAVVRYAISSGLINLDESSDENGEEPDENVRPSQIDCSLMLSTPTLDALFDGISDADKEIAGADTEVTAPTVDTAQQPSGQIELSDEDVVVGAFQRMLAEAESEGHVHLSNNESKHDDSEHVEKSPPGPR</sequence>
<dbReference type="EMBL" id="ANIZ01003952">
    <property type="protein sequence ID" value="ETI30516.1"/>
    <property type="molecule type" value="Genomic_DNA"/>
</dbReference>
<proteinExistence type="predicted"/>
<dbReference type="AlphaFoldDB" id="V9DV53"/>
<dbReference type="OrthoDB" id="128572at2759"/>
<name>V9DV53_PHYNI</name>
<comment type="caution">
    <text evidence="2">The sequence shown here is derived from an EMBL/GenBank/DDBJ whole genome shotgun (WGS) entry which is preliminary data.</text>
</comment>
<protein>
    <submittedName>
        <fullName evidence="2">Uncharacterized protein</fullName>
    </submittedName>
</protein>
<dbReference type="PANTHER" id="PTHR37069">
    <property type="entry name" value="DDE_TNP_1_7 DOMAIN-CONTAINING PROTEIN"/>
    <property type="match status" value="1"/>
</dbReference>
<dbReference type="Proteomes" id="UP000018721">
    <property type="component" value="Unassembled WGS sequence"/>
</dbReference>
<dbReference type="eggNOG" id="ENOG502T034">
    <property type="taxonomic scope" value="Eukaryota"/>
</dbReference>
<dbReference type="PANTHER" id="PTHR37069:SF2">
    <property type="entry name" value="PIGGYBAC TRANSPOSABLE ELEMENT-DERIVED PROTEIN DOMAIN-CONTAINING PROTEIN"/>
    <property type="match status" value="1"/>
</dbReference>
<evidence type="ECO:0000313" key="2">
    <source>
        <dbReference type="EMBL" id="ETI30516.1"/>
    </source>
</evidence>
<evidence type="ECO:0000313" key="3">
    <source>
        <dbReference type="Proteomes" id="UP000018721"/>
    </source>
</evidence>
<organism evidence="2 3">
    <name type="scientific">Phytophthora nicotianae P1569</name>
    <dbReference type="NCBI Taxonomy" id="1317065"/>
    <lineage>
        <taxon>Eukaryota</taxon>
        <taxon>Sar</taxon>
        <taxon>Stramenopiles</taxon>
        <taxon>Oomycota</taxon>
        <taxon>Peronosporomycetes</taxon>
        <taxon>Peronosporales</taxon>
        <taxon>Peronosporaceae</taxon>
        <taxon>Phytophthora</taxon>
    </lineage>
</organism>
<accession>V9DV53</accession>
<gene>
    <name evidence="2" type="ORF">F443_22362</name>
</gene>
<feature type="region of interest" description="Disordered" evidence="1">
    <location>
        <begin position="178"/>
        <end position="207"/>
    </location>
</feature>
<keyword evidence="3" id="KW-1185">Reference proteome</keyword>
<evidence type="ECO:0000256" key="1">
    <source>
        <dbReference type="SAM" id="MobiDB-lite"/>
    </source>
</evidence>